<dbReference type="RefSeq" id="WP_104002614.1">
    <property type="nucleotide sequence ID" value="NZ_FNVQ01000001.1"/>
</dbReference>
<dbReference type="InterPro" id="IPR045508">
    <property type="entry name" value="DUF6482"/>
</dbReference>
<dbReference type="OrthoDB" id="5600613at2"/>
<organism evidence="1 2">
    <name type="scientific">Marinobacterium lutimaris</name>
    <dbReference type="NCBI Taxonomy" id="568106"/>
    <lineage>
        <taxon>Bacteria</taxon>
        <taxon>Pseudomonadati</taxon>
        <taxon>Pseudomonadota</taxon>
        <taxon>Gammaproteobacteria</taxon>
        <taxon>Oceanospirillales</taxon>
        <taxon>Oceanospirillaceae</taxon>
        <taxon>Marinobacterium</taxon>
    </lineage>
</organism>
<gene>
    <name evidence="1" type="ORF">SAMN05444390_1011736</name>
</gene>
<evidence type="ECO:0000313" key="2">
    <source>
        <dbReference type="Proteomes" id="UP000236745"/>
    </source>
</evidence>
<evidence type="ECO:0000313" key="1">
    <source>
        <dbReference type="EMBL" id="SEG22692.1"/>
    </source>
</evidence>
<dbReference type="EMBL" id="FNVQ01000001">
    <property type="protein sequence ID" value="SEG22692.1"/>
    <property type="molecule type" value="Genomic_DNA"/>
</dbReference>
<reference evidence="1 2" key="1">
    <citation type="submission" date="2016-10" db="EMBL/GenBank/DDBJ databases">
        <authorList>
            <person name="de Groot N.N."/>
        </authorList>
    </citation>
    <scope>NUCLEOTIDE SEQUENCE [LARGE SCALE GENOMIC DNA]</scope>
    <source>
        <strain evidence="1 2">DSM 22012</strain>
    </source>
</reference>
<protein>
    <submittedName>
        <fullName evidence="1">Uncharacterized protein</fullName>
    </submittedName>
</protein>
<accession>A0A1H5YG47</accession>
<keyword evidence="2" id="KW-1185">Reference proteome</keyword>
<dbReference type="Pfam" id="PF20090">
    <property type="entry name" value="DUF6482"/>
    <property type="match status" value="1"/>
</dbReference>
<dbReference type="Proteomes" id="UP000236745">
    <property type="component" value="Unassembled WGS sequence"/>
</dbReference>
<sequence>MKITLEQLIAGKVQRLFLRSFENSLYLTEVEMEEGRFTVCDASGLPLKFRNQLDAKKPFKGLRITDTWLLQESAYNEMIGMPSGRVEPLQVKLLNPDQDLS</sequence>
<proteinExistence type="predicted"/>
<dbReference type="AlphaFoldDB" id="A0A1H5YG47"/>
<name>A0A1H5YG47_9GAMM</name>